<evidence type="ECO:0000313" key="1">
    <source>
        <dbReference type="EMBL" id="UJG43725.1"/>
    </source>
</evidence>
<protein>
    <submittedName>
        <fullName evidence="1">Uncharacterized protein</fullName>
    </submittedName>
</protein>
<accession>A0A9Y1BRJ9</accession>
<dbReference type="Proteomes" id="UP001200513">
    <property type="component" value="Chromosome"/>
</dbReference>
<sequence length="287" mass="33643">MKKIEYQCNVCLKQRIMALPENIDFNVDTRGLMDIIDVHKCKGNKENAILLHVDSDLNVRTQIPVKKENDVSSIPELPLPSPQKVERSKIEIITDHLIRIRNIDFFQINDKIRNKIFVFDQTNKNDLDKIIIDDQFLEIQILTEKEVQENQIKKWLNEIKEAYSKAIYIDIKALELLLKFLDNKIINEMSLNDQIALELILNSICSIPQTIKEDIEFEEIFNGIDTVESRNLDSILEKCKNNEKNNILQVYNELKNNFSFSEYISILANLVEKEIIKIFTLMFVDKK</sequence>
<proteinExistence type="predicted"/>
<organism evidence="1">
    <name type="scientific">Candidatus Heimdallarchaeum endolithica</name>
    <dbReference type="NCBI Taxonomy" id="2876572"/>
    <lineage>
        <taxon>Archaea</taxon>
        <taxon>Promethearchaeati</taxon>
        <taxon>Candidatus Heimdallarchaeota</taxon>
        <taxon>Candidatus Heimdallarchaeia (ex Rinke et al. 2021) (nom. nud.)</taxon>
        <taxon>Candidatus Heimdallarchaeales</taxon>
        <taxon>Candidatus Heimdallarchaeaceae</taxon>
        <taxon>Candidatus Heimdallarchaeum</taxon>
    </lineage>
</organism>
<gene>
    <name evidence="1" type="ORF">K9W46_00745</name>
</gene>
<reference evidence="1" key="1">
    <citation type="journal article" date="2022" name="Nat. Microbiol.">
        <title>Unique mobile elements and scalable gene flow at the prokaryote-eukaryote boundary revealed by circularized Asgard archaea genomes.</title>
        <authorList>
            <person name="Wu F."/>
            <person name="Speth D.R."/>
            <person name="Philosof A."/>
            <person name="Cremiere A."/>
            <person name="Narayanan A."/>
            <person name="Barco R.A."/>
            <person name="Connon S.A."/>
            <person name="Amend J.P."/>
            <person name="Antoshechkin I.A."/>
            <person name="Orphan V.J."/>
        </authorList>
    </citation>
    <scope>NUCLEOTIDE SEQUENCE</scope>
    <source>
        <strain evidence="1">PR6</strain>
    </source>
</reference>
<name>A0A9Y1BRJ9_9ARCH</name>
<dbReference type="EMBL" id="CP084167">
    <property type="protein sequence ID" value="UJG43725.1"/>
    <property type="molecule type" value="Genomic_DNA"/>
</dbReference>
<dbReference type="AlphaFoldDB" id="A0A9Y1BRJ9"/>